<dbReference type="PROSITE" id="PS50006">
    <property type="entry name" value="FHA_DOMAIN"/>
    <property type="match status" value="1"/>
</dbReference>
<dbReference type="GO" id="GO:1990904">
    <property type="term" value="C:ribonucleoprotein complex"/>
    <property type="evidence" value="ECO:0007669"/>
    <property type="project" value="UniProtKB-KW"/>
</dbReference>
<dbReference type="InterPro" id="IPR001063">
    <property type="entry name" value="Ribosomal_uL22"/>
</dbReference>
<accession>A0A9P8NVA8</accession>
<evidence type="ECO:0000313" key="7">
    <source>
        <dbReference type="EMBL" id="KAH3660084.1"/>
    </source>
</evidence>
<feature type="compositionally biased region" description="Polar residues" evidence="5">
    <location>
        <begin position="42"/>
        <end position="56"/>
    </location>
</feature>
<evidence type="ECO:0000256" key="1">
    <source>
        <dbReference type="ARBA" id="ARBA00009451"/>
    </source>
</evidence>
<keyword evidence="2 4" id="KW-0689">Ribosomal protein</keyword>
<feature type="domain" description="FHA" evidence="6">
    <location>
        <begin position="334"/>
        <end position="388"/>
    </location>
</feature>
<dbReference type="AlphaFoldDB" id="A0A9P8NVA8"/>
<gene>
    <name evidence="7" type="ORF">OGAPHI_007289</name>
</gene>
<protein>
    <recommendedName>
        <fullName evidence="6">FHA domain-containing protein</fullName>
    </recommendedName>
</protein>
<dbReference type="InterPro" id="IPR036394">
    <property type="entry name" value="Ribosomal_uL22_sf"/>
</dbReference>
<organism evidence="7 8">
    <name type="scientific">Ogataea philodendri</name>
    <dbReference type="NCBI Taxonomy" id="1378263"/>
    <lineage>
        <taxon>Eukaryota</taxon>
        <taxon>Fungi</taxon>
        <taxon>Dikarya</taxon>
        <taxon>Ascomycota</taxon>
        <taxon>Saccharomycotina</taxon>
        <taxon>Pichiomycetes</taxon>
        <taxon>Pichiales</taxon>
        <taxon>Pichiaceae</taxon>
        <taxon>Ogataea</taxon>
    </lineage>
</organism>
<dbReference type="SMART" id="SM00240">
    <property type="entry name" value="FHA"/>
    <property type="match status" value="1"/>
</dbReference>
<dbReference type="InterPro" id="IPR050923">
    <property type="entry name" value="Cell_Proc_Reg/RNA_Proc"/>
</dbReference>
<dbReference type="InterPro" id="IPR000253">
    <property type="entry name" value="FHA_dom"/>
</dbReference>
<dbReference type="Gene3D" id="2.60.200.20">
    <property type="match status" value="1"/>
</dbReference>
<dbReference type="InterPro" id="IPR008984">
    <property type="entry name" value="SMAD_FHA_dom_sf"/>
</dbReference>
<evidence type="ECO:0000256" key="2">
    <source>
        <dbReference type="ARBA" id="ARBA00022980"/>
    </source>
</evidence>
<evidence type="ECO:0000256" key="5">
    <source>
        <dbReference type="SAM" id="MobiDB-lite"/>
    </source>
</evidence>
<dbReference type="OrthoDB" id="416470at2759"/>
<feature type="region of interest" description="Disordered" evidence="5">
    <location>
        <begin position="33"/>
        <end position="57"/>
    </location>
</feature>
<dbReference type="GO" id="GO:0006412">
    <property type="term" value="P:translation"/>
    <property type="evidence" value="ECO:0007669"/>
    <property type="project" value="InterPro"/>
</dbReference>
<dbReference type="Proteomes" id="UP000769157">
    <property type="component" value="Unassembled WGS sequence"/>
</dbReference>
<evidence type="ECO:0000256" key="3">
    <source>
        <dbReference type="ARBA" id="ARBA00023274"/>
    </source>
</evidence>
<comment type="similarity">
    <text evidence="1 4">Belongs to the universal ribosomal protein uL22 family.</text>
</comment>
<dbReference type="Pfam" id="PF00237">
    <property type="entry name" value="Ribosomal_L22"/>
    <property type="match status" value="1"/>
</dbReference>
<reference evidence="7" key="2">
    <citation type="submission" date="2021-01" db="EMBL/GenBank/DDBJ databases">
        <authorList>
            <person name="Schikora-Tamarit M.A."/>
        </authorList>
    </citation>
    <scope>NUCLEOTIDE SEQUENCE</scope>
    <source>
        <strain evidence="7">CBS6075</strain>
    </source>
</reference>
<dbReference type="RefSeq" id="XP_046057795.1">
    <property type="nucleotide sequence ID" value="XM_046208668.1"/>
</dbReference>
<evidence type="ECO:0000259" key="6">
    <source>
        <dbReference type="PROSITE" id="PS50006"/>
    </source>
</evidence>
<keyword evidence="8" id="KW-1185">Reference proteome</keyword>
<dbReference type="GO" id="GO:0005840">
    <property type="term" value="C:ribosome"/>
    <property type="evidence" value="ECO:0007669"/>
    <property type="project" value="UniProtKB-KW"/>
</dbReference>
<evidence type="ECO:0000256" key="4">
    <source>
        <dbReference type="RuleBase" id="RU004005"/>
    </source>
</evidence>
<comment type="caution">
    <text evidence="7">The sequence shown here is derived from an EMBL/GenBank/DDBJ whole genome shotgun (WGS) entry which is preliminary data.</text>
</comment>
<dbReference type="SUPFAM" id="SSF54843">
    <property type="entry name" value="Ribosomal protein L22"/>
    <property type="match status" value="1"/>
</dbReference>
<dbReference type="PANTHER" id="PTHR23308">
    <property type="entry name" value="NUCLEAR INHIBITOR OF PROTEIN PHOSPHATASE-1"/>
    <property type="match status" value="1"/>
</dbReference>
<dbReference type="EMBL" id="JAEUBE010000511">
    <property type="protein sequence ID" value="KAH3660084.1"/>
    <property type="molecule type" value="Genomic_DNA"/>
</dbReference>
<dbReference type="Gene3D" id="3.90.470.10">
    <property type="entry name" value="Ribosomal protein L22/L17"/>
    <property type="match status" value="1"/>
</dbReference>
<proteinExistence type="inferred from homology"/>
<dbReference type="Pfam" id="PF00498">
    <property type="entry name" value="FHA"/>
    <property type="match status" value="1"/>
</dbReference>
<dbReference type="GeneID" id="70239253"/>
<reference evidence="7" key="1">
    <citation type="journal article" date="2021" name="Open Biol.">
        <title>Shared evolutionary footprints suggest mitochondrial oxidative damage underlies multiple complex I losses in fungi.</title>
        <authorList>
            <person name="Schikora-Tamarit M.A."/>
            <person name="Marcet-Houben M."/>
            <person name="Nosek J."/>
            <person name="Gabaldon T."/>
        </authorList>
    </citation>
    <scope>NUCLEOTIDE SEQUENCE</scope>
    <source>
        <strain evidence="7">CBS6075</strain>
    </source>
</reference>
<sequence length="418" mass="47908">MFRLARASILSRSGLGLNASRVRYNSSGSLFNEVTKVPTTPEPVQSSTPEKITSPEQDTRLQEYLNPEPFLATKSLVSPLKSQLFNENVKKNGFFINDEIMKLGDESYKLHLTRDEIQALEPSVYLRSWRIKSSVKKTNIVLRALKDMPLKKAITQLHFLQKKVARPLAEMLERGVEDAKKMGYDPNKLYISESWVHTDGQWVKRPDFKGRGRSGIFLHRYVSVRFLLKSEQTQKRLAYESEQRLLRKPVWNNLTKTKIIAGSGHKTVKPIPVVMEPSGYLTKMLRKSGGSDYLPPADSVVPTLQSETRFYLYKFDEKTPEGQKIALINDKSYYRVGKDRKTNDIVLDDELVSSSHAVIQFRKINSRIVAYIMDLGSTNGTFLQDQELPPNKYVELRHKDAIQFGDPESEVEFVFIQD</sequence>
<keyword evidence="3 4" id="KW-0687">Ribonucleoprotein</keyword>
<dbReference type="GO" id="GO:0003735">
    <property type="term" value="F:structural constituent of ribosome"/>
    <property type="evidence" value="ECO:0007669"/>
    <property type="project" value="InterPro"/>
</dbReference>
<name>A0A9P8NVA8_9ASCO</name>
<dbReference type="SUPFAM" id="SSF49879">
    <property type="entry name" value="SMAD/FHA domain"/>
    <property type="match status" value="1"/>
</dbReference>
<evidence type="ECO:0000313" key="8">
    <source>
        <dbReference type="Proteomes" id="UP000769157"/>
    </source>
</evidence>